<dbReference type="GO" id="GO:0034388">
    <property type="term" value="C:Pwp2p-containing subcomplex of 90S preribosome"/>
    <property type="evidence" value="ECO:0007669"/>
    <property type="project" value="TreeGrafter"/>
</dbReference>
<evidence type="ECO:0000256" key="5">
    <source>
        <dbReference type="ARBA" id="ARBA00023242"/>
    </source>
</evidence>
<evidence type="ECO:0000313" key="8">
    <source>
        <dbReference type="EMBL" id="JAS62185.1"/>
    </source>
</evidence>
<evidence type="ECO:0000259" key="7">
    <source>
        <dbReference type="Pfam" id="PF24892"/>
    </source>
</evidence>
<evidence type="ECO:0000256" key="4">
    <source>
        <dbReference type="ARBA" id="ARBA00022737"/>
    </source>
</evidence>
<accession>A0A1B6GID5</accession>
<dbReference type="InterPro" id="IPR003107">
    <property type="entry name" value="HAT"/>
</dbReference>
<evidence type="ECO:0008006" key="9">
    <source>
        <dbReference type="Google" id="ProtNLM"/>
    </source>
</evidence>
<evidence type="ECO:0000256" key="2">
    <source>
        <dbReference type="ARBA" id="ARBA00010734"/>
    </source>
</evidence>
<dbReference type="PANTHER" id="PTHR23271:SF1">
    <property type="entry name" value="U3 SMALL NUCLEOLAR RNA-ASSOCIATED PROTEIN 6 HOMOLOG"/>
    <property type="match status" value="1"/>
</dbReference>
<evidence type="ECO:0000256" key="3">
    <source>
        <dbReference type="ARBA" id="ARBA00022552"/>
    </source>
</evidence>
<dbReference type="InterPro" id="IPR013949">
    <property type="entry name" value="Utp6"/>
</dbReference>
<feature type="domain" description="U3 small nucleolar RNA-associated protein 6 N-terminal" evidence="6">
    <location>
        <begin position="9"/>
        <end position="91"/>
    </location>
</feature>
<name>A0A1B6GID5_9HEMI</name>
<dbReference type="GO" id="GO:0000462">
    <property type="term" value="P:maturation of SSU-rRNA from tricistronic rRNA transcript (SSU-rRNA, 5.8S rRNA, LSU-rRNA)"/>
    <property type="evidence" value="ECO:0007669"/>
    <property type="project" value="InterPro"/>
</dbReference>
<dbReference type="SMART" id="SM00386">
    <property type="entry name" value="HAT"/>
    <property type="match status" value="7"/>
</dbReference>
<dbReference type="Gene3D" id="1.25.40.10">
    <property type="entry name" value="Tetratricopeptide repeat domain"/>
    <property type="match status" value="2"/>
</dbReference>
<dbReference type="SUPFAM" id="SSF48452">
    <property type="entry name" value="TPR-like"/>
    <property type="match status" value="2"/>
</dbReference>
<evidence type="ECO:0000256" key="1">
    <source>
        <dbReference type="ARBA" id="ARBA00004604"/>
    </source>
</evidence>
<evidence type="ECO:0000259" key="6">
    <source>
        <dbReference type="Pfam" id="PF08640"/>
    </source>
</evidence>
<dbReference type="PANTHER" id="PTHR23271">
    <property type="entry name" value="HEPATOCELLULAR CARCINOMA-ASSOCIATED ANTIGEN 66"/>
    <property type="match status" value="1"/>
</dbReference>
<dbReference type="Pfam" id="PF24892">
    <property type="entry name" value="UTP6_C"/>
    <property type="match status" value="1"/>
</dbReference>
<comment type="similarity">
    <text evidence="2">Belongs to the UTP6 family.</text>
</comment>
<dbReference type="AlphaFoldDB" id="A0A1B6GID5"/>
<organism evidence="8">
    <name type="scientific">Cuerna arida</name>
    <dbReference type="NCBI Taxonomy" id="1464854"/>
    <lineage>
        <taxon>Eukaryota</taxon>
        <taxon>Metazoa</taxon>
        <taxon>Ecdysozoa</taxon>
        <taxon>Arthropoda</taxon>
        <taxon>Hexapoda</taxon>
        <taxon>Insecta</taxon>
        <taxon>Pterygota</taxon>
        <taxon>Neoptera</taxon>
        <taxon>Paraneoptera</taxon>
        <taxon>Hemiptera</taxon>
        <taxon>Auchenorrhyncha</taxon>
        <taxon>Membracoidea</taxon>
        <taxon>Cicadellidae</taxon>
        <taxon>Cicadellinae</taxon>
        <taxon>Proconiini</taxon>
        <taxon>Cuerna</taxon>
    </lineage>
</organism>
<dbReference type="InterPro" id="IPR056907">
    <property type="entry name" value="UTP6_C"/>
</dbReference>
<dbReference type="EMBL" id="GECZ01007584">
    <property type="protein sequence ID" value="JAS62185.1"/>
    <property type="molecule type" value="Transcribed_RNA"/>
</dbReference>
<keyword evidence="5" id="KW-0539">Nucleus</keyword>
<protein>
    <recommendedName>
        <fullName evidence="9">U3 small nucleolar RNA-associated protein 6 homolog</fullName>
    </recommendedName>
</protein>
<dbReference type="InterPro" id="IPR011990">
    <property type="entry name" value="TPR-like_helical_dom_sf"/>
</dbReference>
<comment type="subcellular location">
    <subcellularLocation>
        <location evidence="1">Nucleus</location>
        <location evidence="1">Nucleolus</location>
    </subcellularLocation>
</comment>
<dbReference type="GO" id="GO:0030515">
    <property type="term" value="F:snoRNA binding"/>
    <property type="evidence" value="ECO:0007669"/>
    <property type="project" value="InterPro"/>
</dbReference>
<dbReference type="InterPro" id="IPR055347">
    <property type="entry name" value="UTP6_N"/>
</dbReference>
<proteinExistence type="inferred from homology"/>
<feature type="domain" description="U3 small nucleolar RNA-associated protein 6 homolog C-terminal" evidence="7">
    <location>
        <begin position="292"/>
        <end position="554"/>
    </location>
</feature>
<reference evidence="8" key="1">
    <citation type="submission" date="2015-11" db="EMBL/GenBank/DDBJ databases">
        <title>De novo transcriptome assembly of four potential Pierce s Disease insect vectors from Arizona vineyards.</title>
        <authorList>
            <person name="Tassone E.E."/>
        </authorList>
    </citation>
    <scope>NUCLEOTIDE SEQUENCE</scope>
</reference>
<sequence>MAEIVELNCEESIPELESMMLLLFEKDEVQAITNQRKDYEYKMHRATKRKEDCMKYIKYEMLLMKTIKLRQKKKGIQKNAKMTNLEFSLGRRLNKMFILTIRWFPNDIKLWITYIKFCKKMNFFAAASRILEQMLELHGGSRPELFKMAATWELNECNCIEKARKYLVMGLHLHKDSKMLLTEAFRLELIDADRNRKECIEKKLPLDPTNHHLTSRKAEFIYDCSIKKLHDVELMNDLLNICGQYDFALKLQNKLNVDLFEYESDERMWDIIAQRELNNTEEKLTPKVKIGKCVTLYDTAVKRLNTPKMWAYYLDAMLELAKDGSVLPIYKRKLLMTALQRGASAGKLSEKYYLIWVSHLQGPEKHKKLVEVLQGAVKKLPESVTLWHTLLRVHLTKGEEVQASQVFEQGVAALTTQSLPLWKLMLQFEQIKRHNKIEEIFKKSWTQCPEISGPLKPMYLEWLVLTQGIAIARKMYDQMCEMPPPCLEMHKKMVYLESIQPTMNMRRIRQSYTIACAQFGFLDVDVWMDHCKFEINSGDPERVSEIYWRARKNLSPQQFETFLSEFSLIRTDPPNPAATP</sequence>
<keyword evidence="4" id="KW-0677">Repeat</keyword>
<gene>
    <name evidence="8" type="ORF">g.23765</name>
</gene>
<keyword evidence="3" id="KW-0698">rRNA processing</keyword>
<dbReference type="GO" id="GO:0032040">
    <property type="term" value="C:small-subunit processome"/>
    <property type="evidence" value="ECO:0007669"/>
    <property type="project" value="TreeGrafter"/>
</dbReference>
<dbReference type="Pfam" id="PF08640">
    <property type="entry name" value="U3_assoc_6"/>
    <property type="match status" value="1"/>
</dbReference>